<keyword evidence="3" id="KW-0812">Transmembrane</keyword>
<feature type="region of interest" description="Disordered" evidence="2">
    <location>
        <begin position="89"/>
        <end position="131"/>
    </location>
</feature>
<dbReference type="Proteomes" id="UP001155027">
    <property type="component" value="Unassembled WGS sequence"/>
</dbReference>
<dbReference type="Gene3D" id="1.20.5.170">
    <property type="match status" value="1"/>
</dbReference>
<evidence type="ECO:0000256" key="2">
    <source>
        <dbReference type="SAM" id="MobiDB-lite"/>
    </source>
</evidence>
<dbReference type="AlphaFoldDB" id="A0A9X2Q3X2"/>
<comment type="caution">
    <text evidence="4">The sequence shown here is derived from an EMBL/GenBank/DDBJ whole genome shotgun (WGS) entry which is preliminary data.</text>
</comment>
<proteinExistence type="predicted"/>
<dbReference type="EMBL" id="JANUAU010000012">
    <property type="protein sequence ID" value="MCS3679136.1"/>
    <property type="molecule type" value="Genomic_DNA"/>
</dbReference>
<sequence>MPMSLIPLVAVVMVFAIPILGIALAGYKEWLKFKTKHRELGSSTREVEDRIDGLQDRLARLEAERDALQERVQNLETIVTSEAWIADHDESSGLSPLDGTAPGPLEAPDNDASLPNDAARTAKLARRLRGQ</sequence>
<name>A0A9X2Q3X2_9BACT</name>
<feature type="coiled-coil region" evidence="1">
    <location>
        <begin position="44"/>
        <end position="78"/>
    </location>
</feature>
<feature type="transmembrane region" description="Helical" evidence="3">
    <location>
        <begin position="6"/>
        <end position="27"/>
    </location>
</feature>
<keyword evidence="3" id="KW-1133">Transmembrane helix</keyword>
<gene>
    <name evidence="4" type="ORF">GGP71_003084</name>
</gene>
<reference evidence="4" key="1">
    <citation type="submission" date="2022-08" db="EMBL/GenBank/DDBJ databases">
        <title>Genomic Encyclopedia of Type Strains, Phase V (KMG-V): Genome sequencing to study the core and pangenomes of soil and plant-associated prokaryotes.</title>
        <authorList>
            <person name="Whitman W."/>
        </authorList>
    </citation>
    <scope>NUCLEOTIDE SEQUENCE</scope>
    <source>
        <strain evidence="4">0</strain>
    </source>
</reference>
<dbReference type="RefSeq" id="WP_259220364.1">
    <property type="nucleotide sequence ID" value="NZ_JANUAV010000012.1"/>
</dbReference>
<evidence type="ECO:0000256" key="3">
    <source>
        <dbReference type="SAM" id="Phobius"/>
    </source>
</evidence>
<organism evidence="4 5">
    <name type="scientific">Salinibacter ruber</name>
    <dbReference type="NCBI Taxonomy" id="146919"/>
    <lineage>
        <taxon>Bacteria</taxon>
        <taxon>Pseudomonadati</taxon>
        <taxon>Rhodothermota</taxon>
        <taxon>Rhodothermia</taxon>
        <taxon>Rhodothermales</taxon>
        <taxon>Salinibacteraceae</taxon>
        <taxon>Salinibacter</taxon>
    </lineage>
</organism>
<keyword evidence="1" id="KW-0175">Coiled coil</keyword>
<accession>A0A9X2Q3X2</accession>
<keyword evidence="3" id="KW-0472">Membrane</keyword>
<evidence type="ECO:0000313" key="4">
    <source>
        <dbReference type="EMBL" id="MCS3679136.1"/>
    </source>
</evidence>
<protein>
    <submittedName>
        <fullName evidence="4">Uncharacterized protein YlxW (UPF0749 family)</fullName>
    </submittedName>
</protein>
<evidence type="ECO:0000313" key="5">
    <source>
        <dbReference type="Proteomes" id="UP001155027"/>
    </source>
</evidence>
<evidence type="ECO:0000256" key="1">
    <source>
        <dbReference type="SAM" id="Coils"/>
    </source>
</evidence>